<organism evidence="3 4">
    <name type="scientific">Arthrobacter globiformis</name>
    <dbReference type="NCBI Taxonomy" id="1665"/>
    <lineage>
        <taxon>Bacteria</taxon>
        <taxon>Bacillati</taxon>
        <taxon>Actinomycetota</taxon>
        <taxon>Actinomycetes</taxon>
        <taxon>Micrococcales</taxon>
        <taxon>Micrococcaceae</taxon>
        <taxon>Arthrobacter</taxon>
    </lineage>
</organism>
<comment type="caution">
    <text evidence="3">The sequence shown here is derived from an EMBL/GenBank/DDBJ whole genome shotgun (WGS) entry which is preliminary data.</text>
</comment>
<protein>
    <submittedName>
        <fullName evidence="3">Uncharacterized protein</fullName>
    </submittedName>
</protein>
<keyword evidence="2" id="KW-0472">Membrane</keyword>
<reference evidence="3 4" key="1">
    <citation type="submission" date="2018-04" db="EMBL/GenBank/DDBJ databases">
        <title>Bacteria isolated from cave deposits of Manipur.</title>
        <authorList>
            <person name="Sahoo D."/>
            <person name="Sarangthem I."/>
            <person name="Nandeibam J."/>
        </authorList>
    </citation>
    <scope>NUCLEOTIDE SEQUENCE [LARGE SCALE GENOMIC DNA]</scope>
    <source>
        <strain evidence="4">mrc11</strain>
    </source>
</reference>
<dbReference type="OrthoDB" id="3365791at2"/>
<feature type="transmembrane region" description="Helical" evidence="2">
    <location>
        <begin position="72"/>
        <end position="89"/>
    </location>
</feature>
<name>A0A328HKE6_ARTGO</name>
<feature type="transmembrane region" description="Helical" evidence="2">
    <location>
        <begin position="354"/>
        <end position="378"/>
    </location>
</feature>
<dbReference type="EMBL" id="QLNP01000013">
    <property type="protein sequence ID" value="RAM39098.1"/>
    <property type="molecule type" value="Genomic_DNA"/>
</dbReference>
<evidence type="ECO:0000256" key="2">
    <source>
        <dbReference type="SAM" id="Phobius"/>
    </source>
</evidence>
<accession>A0A328HKE6</accession>
<feature type="transmembrane region" description="Helical" evidence="2">
    <location>
        <begin position="248"/>
        <end position="270"/>
    </location>
</feature>
<keyword evidence="2" id="KW-1133">Transmembrane helix</keyword>
<proteinExistence type="predicted"/>
<evidence type="ECO:0000256" key="1">
    <source>
        <dbReference type="SAM" id="MobiDB-lite"/>
    </source>
</evidence>
<gene>
    <name evidence="3" type="ORF">DBZ45_01710</name>
</gene>
<feature type="region of interest" description="Disordered" evidence="1">
    <location>
        <begin position="1"/>
        <end position="21"/>
    </location>
</feature>
<keyword evidence="2" id="KW-0812">Transmembrane</keyword>
<evidence type="ECO:0000313" key="3">
    <source>
        <dbReference type="EMBL" id="RAM39098.1"/>
    </source>
</evidence>
<feature type="transmembrane region" description="Helical" evidence="2">
    <location>
        <begin position="277"/>
        <end position="294"/>
    </location>
</feature>
<feature type="transmembrane region" description="Helical" evidence="2">
    <location>
        <begin position="314"/>
        <end position="334"/>
    </location>
</feature>
<feature type="transmembrane region" description="Helical" evidence="2">
    <location>
        <begin position="101"/>
        <end position="123"/>
    </location>
</feature>
<dbReference type="RefSeq" id="WP_111902254.1">
    <property type="nucleotide sequence ID" value="NZ_QLNP01000013.1"/>
</dbReference>
<dbReference type="AlphaFoldDB" id="A0A328HKE6"/>
<feature type="transmembrane region" description="Helical" evidence="2">
    <location>
        <begin position="224"/>
        <end position="242"/>
    </location>
</feature>
<evidence type="ECO:0000313" key="4">
    <source>
        <dbReference type="Proteomes" id="UP000249166"/>
    </source>
</evidence>
<sequence>MTAAPAGTAHWSSSGTGASAPARPAVPWLTVIPLAAMMAYADGFWIVSLRGAVGAIERTQEPFASWLRESTVLLPAFVLAVIAAVTLALRWFGPVLAGKKAFLTTALLVAAAGTVAGTVILAASEAWDYALQHDLMGSLHHASSVQSVEQLDQASLGLQLAAFGYGVGLLLLTNLVVTGWTVAIRGGRLDVSRRQKGRRKDVLRPGWTSGWVRGRTGATDLRQTIAAVALFGCAAIHLAVIPDHVNHWVVASVFFLALALAEVAGGVLLLGRPGLNVLVAVGVTSVVPLVLWVWSRTSGLPFGPNSNVAEPAGLADVAACLLELGTLVTAVVLLRARRGGTGGTERHTAASAHLRALAVVGVMALGSLGVAGAVPGWLGDLDTSGNSNHSATH</sequence>
<feature type="transmembrane region" description="Helical" evidence="2">
    <location>
        <begin position="162"/>
        <end position="184"/>
    </location>
</feature>
<dbReference type="Proteomes" id="UP000249166">
    <property type="component" value="Unassembled WGS sequence"/>
</dbReference>